<gene>
    <name evidence="1" type="ORF">HPB49_004415</name>
</gene>
<evidence type="ECO:0000313" key="1">
    <source>
        <dbReference type="EMBL" id="KAH7970355.1"/>
    </source>
</evidence>
<evidence type="ECO:0000313" key="2">
    <source>
        <dbReference type="Proteomes" id="UP000821865"/>
    </source>
</evidence>
<comment type="caution">
    <text evidence="1">The sequence shown here is derived from an EMBL/GenBank/DDBJ whole genome shotgun (WGS) entry which is preliminary data.</text>
</comment>
<protein>
    <submittedName>
        <fullName evidence="1">Uncharacterized protein</fullName>
    </submittedName>
</protein>
<dbReference type="EMBL" id="CM023480">
    <property type="protein sequence ID" value="KAH7970355.1"/>
    <property type="molecule type" value="Genomic_DNA"/>
</dbReference>
<dbReference type="Proteomes" id="UP000821865">
    <property type="component" value="Chromosome 11"/>
</dbReference>
<name>A0ACB8DHZ7_DERSI</name>
<sequence>MDGNRLSASRMCQSTDTHRHREATTLRIPDLNLTLATHVPRDAPPLAMLRVMTQSFVLGVQTCLTALKTTAEAVRFRHASSAASLAIYPVFVLNAKVDQVVSLRSTFHNVYILGDFNAQIDWSDPLSPIPLDPVSDSFLEAVESAGFMQLFTESTYSSHTGSSSYLDLCFTLNLTLLLECSTAAALATSDHSAFICSHVTYSAPYLRLTRAESEWLEASLRKAYKTALGLPMSTATHKLKPLGISNTMSELMEATPTAQYEWLPLTHGGRTVLQQVGI</sequence>
<proteinExistence type="predicted"/>
<keyword evidence="2" id="KW-1185">Reference proteome</keyword>
<reference evidence="1" key="1">
    <citation type="submission" date="2020-05" db="EMBL/GenBank/DDBJ databases">
        <title>Large-scale comparative analyses of tick genomes elucidate their genetic diversity and vector capacities.</title>
        <authorList>
            <person name="Jia N."/>
            <person name="Wang J."/>
            <person name="Shi W."/>
            <person name="Du L."/>
            <person name="Sun Y."/>
            <person name="Zhan W."/>
            <person name="Jiang J."/>
            <person name="Wang Q."/>
            <person name="Zhang B."/>
            <person name="Ji P."/>
            <person name="Sakyi L.B."/>
            <person name="Cui X."/>
            <person name="Yuan T."/>
            <person name="Jiang B."/>
            <person name="Yang W."/>
            <person name="Lam T.T.-Y."/>
            <person name="Chang Q."/>
            <person name="Ding S."/>
            <person name="Wang X."/>
            <person name="Zhu J."/>
            <person name="Ruan X."/>
            <person name="Zhao L."/>
            <person name="Wei J."/>
            <person name="Que T."/>
            <person name="Du C."/>
            <person name="Cheng J."/>
            <person name="Dai P."/>
            <person name="Han X."/>
            <person name="Huang E."/>
            <person name="Gao Y."/>
            <person name="Liu J."/>
            <person name="Shao H."/>
            <person name="Ye R."/>
            <person name="Li L."/>
            <person name="Wei W."/>
            <person name="Wang X."/>
            <person name="Wang C."/>
            <person name="Yang T."/>
            <person name="Huo Q."/>
            <person name="Li W."/>
            <person name="Guo W."/>
            <person name="Chen H."/>
            <person name="Zhou L."/>
            <person name="Ni X."/>
            <person name="Tian J."/>
            <person name="Zhou Y."/>
            <person name="Sheng Y."/>
            <person name="Liu T."/>
            <person name="Pan Y."/>
            <person name="Xia L."/>
            <person name="Li J."/>
            <person name="Zhao F."/>
            <person name="Cao W."/>
        </authorList>
    </citation>
    <scope>NUCLEOTIDE SEQUENCE</scope>
    <source>
        <strain evidence="1">Dsil-2018</strain>
    </source>
</reference>
<accession>A0ACB8DHZ7</accession>
<organism evidence="1 2">
    <name type="scientific">Dermacentor silvarum</name>
    <name type="common">Tick</name>
    <dbReference type="NCBI Taxonomy" id="543639"/>
    <lineage>
        <taxon>Eukaryota</taxon>
        <taxon>Metazoa</taxon>
        <taxon>Ecdysozoa</taxon>
        <taxon>Arthropoda</taxon>
        <taxon>Chelicerata</taxon>
        <taxon>Arachnida</taxon>
        <taxon>Acari</taxon>
        <taxon>Parasitiformes</taxon>
        <taxon>Ixodida</taxon>
        <taxon>Ixodoidea</taxon>
        <taxon>Ixodidae</taxon>
        <taxon>Rhipicephalinae</taxon>
        <taxon>Dermacentor</taxon>
    </lineage>
</organism>